<evidence type="ECO:0000313" key="9">
    <source>
        <dbReference type="Proteomes" id="UP001293593"/>
    </source>
</evidence>
<feature type="compositionally biased region" description="Polar residues" evidence="6">
    <location>
        <begin position="98"/>
        <end position="108"/>
    </location>
</feature>
<evidence type="ECO:0000256" key="2">
    <source>
        <dbReference type="ARBA" id="ARBA00022771"/>
    </source>
</evidence>
<dbReference type="Pfam" id="PF13920">
    <property type="entry name" value="zf-C3HC4_3"/>
    <property type="match status" value="1"/>
</dbReference>
<feature type="coiled-coil region" evidence="5">
    <location>
        <begin position="132"/>
        <end position="224"/>
    </location>
</feature>
<reference evidence="8" key="1">
    <citation type="submission" date="2023-10" db="EMBL/GenBank/DDBJ databases">
        <title>Chromosome-level genome of the transformable northern wattle, Acacia crassicarpa.</title>
        <authorList>
            <person name="Massaro I."/>
            <person name="Sinha N.R."/>
            <person name="Poethig S."/>
            <person name="Leichty A.R."/>
        </authorList>
    </citation>
    <scope>NUCLEOTIDE SEQUENCE</scope>
    <source>
        <strain evidence="8">Acra3RX</strain>
        <tissue evidence="8">Leaf</tissue>
    </source>
</reference>
<evidence type="ECO:0000256" key="6">
    <source>
        <dbReference type="SAM" id="MobiDB-lite"/>
    </source>
</evidence>
<dbReference type="InterPro" id="IPR001841">
    <property type="entry name" value="Znf_RING"/>
</dbReference>
<name>A0AAE1J221_9FABA</name>
<dbReference type="EMBL" id="JAWXYG010000010">
    <property type="protein sequence ID" value="KAK4260294.1"/>
    <property type="molecule type" value="Genomic_DNA"/>
</dbReference>
<feature type="domain" description="RING-type" evidence="7">
    <location>
        <begin position="262"/>
        <end position="296"/>
    </location>
</feature>
<dbReference type="GO" id="GO:0008270">
    <property type="term" value="F:zinc ion binding"/>
    <property type="evidence" value="ECO:0007669"/>
    <property type="project" value="UniProtKB-KW"/>
</dbReference>
<dbReference type="CDD" id="cd16649">
    <property type="entry name" value="mRING-HC-C3HC5_CGRF1-like"/>
    <property type="match status" value="1"/>
</dbReference>
<feature type="region of interest" description="Disordered" evidence="6">
    <location>
        <begin position="80"/>
        <end position="108"/>
    </location>
</feature>
<proteinExistence type="predicted"/>
<dbReference type="PANTHER" id="PTHR42647:SF5">
    <property type="entry name" value="SBP (S-RIBONUCLEASE BINDING PROTEIN) FAMILY PROTEIN"/>
    <property type="match status" value="1"/>
</dbReference>
<feature type="compositionally biased region" description="Low complexity" evidence="6">
    <location>
        <begin position="34"/>
        <end position="43"/>
    </location>
</feature>
<keyword evidence="9" id="KW-1185">Reference proteome</keyword>
<dbReference type="InterPro" id="IPR013083">
    <property type="entry name" value="Znf_RING/FYVE/PHD"/>
</dbReference>
<evidence type="ECO:0000259" key="7">
    <source>
        <dbReference type="PROSITE" id="PS50089"/>
    </source>
</evidence>
<keyword evidence="2 4" id="KW-0863">Zinc-finger</keyword>
<evidence type="ECO:0000256" key="4">
    <source>
        <dbReference type="PROSITE-ProRule" id="PRU00175"/>
    </source>
</evidence>
<dbReference type="Proteomes" id="UP001293593">
    <property type="component" value="Unassembled WGS sequence"/>
</dbReference>
<dbReference type="PIRSF" id="PIRSF036836">
    <property type="entry name" value="RNase_bind_SBP1"/>
    <property type="match status" value="1"/>
</dbReference>
<feature type="region of interest" description="Disordered" evidence="6">
    <location>
        <begin position="34"/>
        <end position="54"/>
    </location>
</feature>
<evidence type="ECO:0000313" key="8">
    <source>
        <dbReference type="EMBL" id="KAK4260294.1"/>
    </source>
</evidence>
<keyword evidence="3" id="KW-0862">Zinc</keyword>
<keyword evidence="5" id="KW-0175">Coiled coil</keyword>
<evidence type="ECO:0000256" key="1">
    <source>
        <dbReference type="ARBA" id="ARBA00022723"/>
    </source>
</evidence>
<keyword evidence="1" id="KW-0479">Metal-binding</keyword>
<feature type="compositionally biased region" description="Basic residues" evidence="6">
    <location>
        <begin position="80"/>
        <end position="89"/>
    </location>
</feature>
<dbReference type="PANTHER" id="PTHR42647">
    <property type="entry name" value="SBP (S-RIBONUCLEASE BINDING PROTEIN) FAMILY PROTEIN"/>
    <property type="match status" value="1"/>
</dbReference>
<dbReference type="Gene3D" id="3.30.40.10">
    <property type="entry name" value="Zinc/RING finger domain, C3HC4 (zinc finger)"/>
    <property type="match status" value="1"/>
</dbReference>
<dbReference type="FunFam" id="3.30.40.10:FF:000239">
    <property type="entry name" value="probable BOI-related E3 ubiquitin-protein ligase 2"/>
    <property type="match status" value="1"/>
</dbReference>
<evidence type="ECO:0000256" key="5">
    <source>
        <dbReference type="SAM" id="Coils"/>
    </source>
</evidence>
<organism evidence="8 9">
    <name type="scientific">Acacia crassicarpa</name>
    <name type="common">northern wattle</name>
    <dbReference type="NCBI Taxonomy" id="499986"/>
    <lineage>
        <taxon>Eukaryota</taxon>
        <taxon>Viridiplantae</taxon>
        <taxon>Streptophyta</taxon>
        <taxon>Embryophyta</taxon>
        <taxon>Tracheophyta</taxon>
        <taxon>Spermatophyta</taxon>
        <taxon>Magnoliopsida</taxon>
        <taxon>eudicotyledons</taxon>
        <taxon>Gunneridae</taxon>
        <taxon>Pentapetalae</taxon>
        <taxon>rosids</taxon>
        <taxon>fabids</taxon>
        <taxon>Fabales</taxon>
        <taxon>Fabaceae</taxon>
        <taxon>Caesalpinioideae</taxon>
        <taxon>mimosoid clade</taxon>
        <taxon>Acacieae</taxon>
        <taxon>Acacia</taxon>
    </lineage>
</organism>
<evidence type="ECO:0000256" key="3">
    <source>
        <dbReference type="ARBA" id="ARBA00022833"/>
    </source>
</evidence>
<protein>
    <recommendedName>
        <fullName evidence="7">RING-type domain-containing protein</fullName>
    </recommendedName>
</protein>
<dbReference type="GO" id="GO:0004842">
    <property type="term" value="F:ubiquitin-protein transferase activity"/>
    <property type="evidence" value="ECO:0007669"/>
    <property type="project" value="TreeGrafter"/>
</dbReference>
<sequence length="309" mass="34712">MAVQAQYPSHLLLLHHNTSNLQADYEQALHQSHTPFTTPDITKPTPPPVVNSASLQSPQLLNHHHHNTVSTGLRLFSSAHHQRPPHLPHHSQPQQEQTSQHDVSPSHHSTLSVFSCQDYLLSQIHRQREEINQFLQAQEAELHRTLAEKRQRHYRELLTVAEEAVARRLREKDLEVETVTRMNAELEARAAQLSSEARLWQAKAKAHEATAASLQAQLQQAMMNGTAQERRDDYALSCAAGADDAESAYVDPDRVEPTGPQCRGCGQRVASVVVLPCRHLCLCPKCDVHYRACPVCLSFKDSTVEVFLT</sequence>
<dbReference type="AlphaFoldDB" id="A0AAE1J221"/>
<accession>A0AAE1J221</accession>
<gene>
    <name evidence="8" type="ORF">QN277_003434</name>
</gene>
<dbReference type="PROSITE" id="PS50089">
    <property type="entry name" value="ZF_RING_2"/>
    <property type="match status" value="1"/>
</dbReference>
<comment type="caution">
    <text evidence="8">The sequence shown here is derived from an EMBL/GenBank/DDBJ whole genome shotgun (WGS) entry which is preliminary data.</text>
</comment>